<reference evidence="8 10" key="1">
    <citation type="journal article" date="2016" name="Gut Pathog.">
        <title>Whole genome sequencing of "Faecalibaculum rodentium" ALO17, isolated from C57BL/6J laboratory mouse feces.</title>
        <authorList>
            <person name="Lim S."/>
            <person name="Chang D.H."/>
            <person name="Ahn S."/>
            <person name="Kim B.C."/>
        </authorList>
    </citation>
    <scope>NUCLEOTIDE SEQUENCE [LARGE SCALE GENOMIC DNA]</scope>
    <source>
        <strain evidence="8 10">Alo17</strain>
    </source>
</reference>
<accession>A0A140DSH0</accession>
<keyword evidence="10" id="KW-1185">Reference proteome</keyword>
<dbReference type="HAMAP" id="MF_01337_B">
    <property type="entry name" value="Ribosomal_uL18_B"/>
    <property type="match status" value="1"/>
</dbReference>
<dbReference type="PANTHER" id="PTHR12899:SF3">
    <property type="entry name" value="LARGE RIBOSOMAL SUBUNIT PROTEIN UL18M"/>
    <property type="match status" value="1"/>
</dbReference>
<evidence type="ECO:0000256" key="6">
    <source>
        <dbReference type="ARBA" id="ARBA00035197"/>
    </source>
</evidence>
<evidence type="ECO:0000256" key="5">
    <source>
        <dbReference type="ARBA" id="ARBA00023274"/>
    </source>
</evidence>
<dbReference type="KEGG" id="fro:AALO17_04630"/>
<evidence type="ECO:0000256" key="4">
    <source>
        <dbReference type="ARBA" id="ARBA00022980"/>
    </source>
</evidence>
<dbReference type="Pfam" id="PF00861">
    <property type="entry name" value="Ribosomal_L18p"/>
    <property type="match status" value="1"/>
</dbReference>
<dbReference type="OrthoDB" id="9810939at2"/>
<keyword evidence="4 7" id="KW-0689">Ribosomal protein</keyword>
<comment type="subunit">
    <text evidence="7">Part of the 50S ribosomal subunit; part of the 5S rRNA/L5/L18/L25 subcomplex. Contacts the 5S and 23S rRNAs.</text>
</comment>
<evidence type="ECO:0000256" key="3">
    <source>
        <dbReference type="ARBA" id="ARBA00022884"/>
    </source>
</evidence>
<dbReference type="CDD" id="cd00432">
    <property type="entry name" value="Ribosomal_L18_L5e"/>
    <property type="match status" value="1"/>
</dbReference>
<dbReference type="GO" id="GO:0022625">
    <property type="term" value="C:cytosolic large ribosomal subunit"/>
    <property type="evidence" value="ECO:0007669"/>
    <property type="project" value="TreeGrafter"/>
</dbReference>
<dbReference type="AlphaFoldDB" id="A0A140DSH0"/>
<evidence type="ECO:0000313" key="9">
    <source>
        <dbReference type="EMBL" id="OLU45092.1"/>
    </source>
</evidence>
<evidence type="ECO:0000313" key="11">
    <source>
        <dbReference type="Proteomes" id="UP000186758"/>
    </source>
</evidence>
<dbReference type="STRING" id="1702221.AALO17_04630"/>
<sequence>MLKKTSRNAARIRRHVRVRRKVSGTPECPRLNVYRGNANIHAQIIDDTNGNTLVSASSVQMKLENGGNVEAAKAVGTELAKRAAEKGIKNVVFDRGGYVYTGRVKALADAAREGGLEF</sequence>
<evidence type="ECO:0000256" key="1">
    <source>
        <dbReference type="ARBA" id="ARBA00007116"/>
    </source>
</evidence>
<dbReference type="EMBL" id="CP011391">
    <property type="protein sequence ID" value="AMK53597.1"/>
    <property type="molecule type" value="Genomic_DNA"/>
</dbReference>
<dbReference type="NCBIfam" id="TIGR00060">
    <property type="entry name" value="L18_bact"/>
    <property type="match status" value="1"/>
</dbReference>
<dbReference type="InterPro" id="IPR057268">
    <property type="entry name" value="Ribosomal_L18"/>
</dbReference>
<organism evidence="8 10">
    <name type="scientific">Faecalibaculum rodentium</name>
    <dbReference type="NCBI Taxonomy" id="1702221"/>
    <lineage>
        <taxon>Bacteria</taxon>
        <taxon>Bacillati</taxon>
        <taxon>Bacillota</taxon>
        <taxon>Erysipelotrichia</taxon>
        <taxon>Erysipelotrichales</taxon>
        <taxon>Erysipelotrichaceae</taxon>
        <taxon>Faecalibaculum</taxon>
    </lineage>
</organism>
<evidence type="ECO:0000313" key="8">
    <source>
        <dbReference type="EMBL" id="AMK53597.1"/>
    </source>
</evidence>
<dbReference type="Proteomes" id="UP000069771">
    <property type="component" value="Chromosome"/>
</dbReference>
<dbReference type="GO" id="GO:0006412">
    <property type="term" value="P:translation"/>
    <property type="evidence" value="ECO:0007669"/>
    <property type="project" value="UniProtKB-UniRule"/>
</dbReference>
<protein>
    <recommendedName>
        <fullName evidence="6 7">Large ribosomal subunit protein uL18</fullName>
    </recommendedName>
</protein>
<dbReference type="GO" id="GO:0008097">
    <property type="term" value="F:5S rRNA binding"/>
    <property type="evidence" value="ECO:0007669"/>
    <property type="project" value="TreeGrafter"/>
</dbReference>
<dbReference type="InterPro" id="IPR004389">
    <property type="entry name" value="Ribosomal_uL18_bac-type"/>
</dbReference>
<name>A0A140DSH0_9FIRM</name>
<dbReference type="InterPro" id="IPR005484">
    <property type="entry name" value="Ribosomal_uL18_bac/plant/anim"/>
</dbReference>
<reference evidence="9 11" key="2">
    <citation type="submission" date="2016-11" db="EMBL/GenBank/DDBJ databases">
        <title>Description of two novel members of the family Erysipelotrichaceae: Ileibacterium lipovorans gen. nov., sp. nov. and Dubosiella newyorkensis, gen. nov., sp. nov.</title>
        <authorList>
            <person name="Cox L.M."/>
            <person name="Sohn J."/>
            <person name="Tyrrell K.L."/>
            <person name="Citron D.M."/>
            <person name="Lawson P.A."/>
            <person name="Patel N.B."/>
            <person name="Iizumi T."/>
            <person name="Perez-Perez G.I."/>
            <person name="Goldstein E.J."/>
            <person name="Blaser M.J."/>
        </authorList>
    </citation>
    <scope>NUCLEOTIDE SEQUENCE [LARGE SCALE GENOMIC DNA]</scope>
    <source>
        <strain evidence="9 11">NYU-BL-K8</strain>
    </source>
</reference>
<dbReference type="FunFam" id="3.30.420.100:FF:000001">
    <property type="entry name" value="50S ribosomal protein L18"/>
    <property type="match status" value="1"/>
</dbReference>
<dbReference type="PATRIC" id="fig|1702221.3.peg.446"/>
<gene>
    <name evidence="7" type="primary">rplR</name>
    <name evidence="8" type="ORF">AALO17_04630</name>
    <name evidence="9" type="ORF">BO223_06265</name>
</gene>
<evidence type="ECO:0000256" key="7">
    <source>
        <dbReference type="HAMAP-Rule" id="MF_01337"/>
    </source>
</evidence>
<dbReference type="PANTHER" id="PTHR12899">
    <property type="entry name" value="39S RIBOSOMAL PROTEIN L18, MITOCHONDRIAL"/>
    <property type="match status" value="1"/>
</dbReference>
<dbReference type="EMBL" id="MPJZ01000053">
    <property type="protein sequence ID" value="OLU45092.1"/>
    <property type="molecule type" value="Genomic_DNA"/>
</dbReference>
<dbReference type="SUPFAM" id="SSF53137">
    <property type="entry name" value="Translational machinery components"/>
    <property type="match status" value="1"/>
</dbReference>
<keyword evidence="5 7" id="KW-0687">Ribonucleoprotein</keyword>
<keyword evidence="3 7" id="KW-0694">RNA-binding</keyword>
<dbReference type="Gene3D" id="3.30.420.100">
    <property type="match status" value="1"/>
</dbReference>
<dbReference type="RefSeq" id="WP_067554932.1">
    <property type="nucleotide sequence ID" value="NZ_CAJTBG010000005.1"/>
</dbReference>
<dbReference type="GO" id="GO:0003735">
    <property type="term" value="F:structural constituent of ribosome"/>
    <property type="evidence" value="ECO:0007669"/>
    <property type="project" value="InterPro"/>
</dbReference>
<dbReference type="Proteomes" id="UP000186758">
    <property type="component" value="Unassembled WGS sequence"/>
</dbReference>
<proteinExistence type="inferred from homology"/>
<keyword evidence="2 7" id="KW-0699">rRNA-binding</keyword>
<evidence type="ECO:0000313" key="10">
    <source>
        <dbReference type="Proteomes" id="UP000069771"/>
    </source>
</evidence>
<comment type="function">
    <text evidence="7">This is one of the proteins that bind and probably mediate the attachment of the 5S RNA into the large ribosomal subunit, where it forms part of the central protuberance.</text>
</comment>
<dbReference type="GeneID" id="78477314"/>
<comment type="similarity">
    <text evidence="1 7">Belongs to the universal ribosomal protein uL18 family.</text>
</comment>
<evidence type="ECO:0000256" key="2">
    <source>
        <dbReference type="ARBA" id="ARBA00022730"/>
    </source>
</evidence>